<gene>
    <name evidence="4" type="ORF">dnm_016560</name>
</gene>
<keyword evidence="5" id="KW-1185">Reference proteome</keyword>
<dbReference type="Pfam" id="PF00849">
    <property type="entry name" value="PseudoU_synth_2"/>
    <property type="match status" value="1"/>
</dbReference>
<dbReference type="InterPro" id="IPR020103">
    <property type="entry name" value="PsdUridine_synth_cat_dom_sf"/>
</dbReference>
<dbReference type="InterPro" id="IPR006145">
    <property type="entry name" value="PsdUridine_synth_RsuA/RluA"/>
</dbReference>
<dbReference type="PANTHER" id="PTHR21600">
    <property type="entry name" value="MITOCHONDRIAL RNA PSEUDOURIDINE SYNTHASE"/>
    <property type="match status" value="1"/>
</dbReference>
<dbReference type="AlphaFoldDB" id="A0A975BIF2"/>
<accession>A0A975BIF2</accession>
<organism evidence="4 5">
    <name type="scientific">Desulfonema magnum</name>
    <dbReference type="NCBI Taxonomy" id="45655"/>
    <lineage>
        <taxon>Bacteria</taxon>
        <taxon>Pseudomonadati</taxon>
        <taxon>Thermodesulfobacteriota</taxon>
        <taxon>Desulfobacteria</taxon>
        <taxon>Desulfobacterales</taxon>
        <taxon>Desulfococcaceae</taxon>
        <taxon>Desulfonema</taxon>
    </lineage>
</organism>
<protein>
    <submittedName>
        <fullName evidence="4">Pseudouridine synthase, RluC/RluD-like</fullName>
    </submittedName>
</protein>
<comment type="similarity">
    <text evidence="1">Belongs to the pseudouridine synthase RluA family.</text>
</comment>
<evidence type="ECO:0000313" key="5">
    <source>
        <dbReference type="Proteomes" id="UP000663722"/>
    </source>
</evidence>
<dbReference type="GO" id="GO:0003723">
    <property type="term" value="F:RNA binding"/>
    <property type="evidence" value="ECO:0007669"/>
    <property type="project" value="InterPro"/>
</dbReference>
<dbReference type="Gene3D" id="3.30.2350.10">
    <property type="entry name" value="Pseudouridine synthase"/>
    <property type="match status" value="1"/>
</dbReference>
<feature type="domain" description="Pseudouridine synthase RsuA/RluA-like" evidence="3">
    <location>
        <begin position="21"/>
        <end position="179"/>
    </location>
</feature>
<dbReference type="PROSITE" id="PS01129">
    <property type="entry name" value="PSI_RLU"/>
    <property type="match status" value="1"/>
</dbReference>
<feature type="region of interest" description="Disordered" evidence="2">
    <location>
        <begin position="228"/>
        <end position="250"/>
    </location>
</feature>
<sequence>METIITPRAPIPVLAKGKGWLAVDKPCDISVHNEPGTDLCSILKTYIETTPLFSHALNYEPGFGLHAVHRLDKETSGVILLACRPDIFRYYSKQFESRSVQKHYIALLHGKLSVKEGEDKQGLWQWPLSKTPGGRDCPAGKGKRVECRTRFRVLRHTLRYTLAECELLTGRKHQIRRHAKMAGHPVVGDQRYGTRRSLNYLKNHCGFHRLGLHSFSLTVLLPGKKKPETIESRGIPPEILQLSDEDHAGK</sequence>
<proteinExistence type="inferred from homology"/>
<dbReference type="InterPro" id="IPR050188">
    <property type="entry name" value="RluA_PseudoU_synthase"/>
</dbReference>
<evidence type="ECO:0000256" key="1">
    <source>
        <dbReference type="ARBA" id="ARBA00010876"/>
    </source>
</evidence>
<dbReference type="RefSeq" id="WP_207681616.1">
    <property type="nucleotide sequence ID" value="NZ_CP061800.1"/>
</dbReference>
<evidence type="ECO:0000259" key="3">
    <source>
        <dbReference type="Pfam" id="PF00849"/>
    </source>
</evidence>
<dbReference type="CDD" id="cd02869">
    <property type="entry name" value="PseudoU_synth_RluA_like"/>
    <property type="match status" value="1"/>
</dbReference>
<name>A0A975BIF2_9BACT</name>
<evidence type="ECO:0000313" key="4">
    <source>
        <dbReference type="EMBL" id="QTA85645.1"/>
    </source>
</evidence>
<evidence type="ECO:0000256" key="2">
    <source>
        <dbReference type="SAM" id="MobiDB-lite"/>
    </source>
</evidence>
<dbReference type="GO" id="GO:0140098">
    <property type="term" value="F:catalytic activity, acting on RNA"/>
    <property type="evidence" value="ECO:0007669"/>
    <property type="project" value="UniProtKB-ARBA"/>
</dbReference>
<dbReference type="GO" id="GO:0009982">
    <property type="term" value="F:pseudouridine synthase activity"/>
    <property type="evidence" value="ECO:0007669"/>
    <property type="project" value="InterPro"/>
</dbReference>
<dbReference type="KEGG" id="dmm:dnm_016560"/>
<dbReference type="EMBL" id="CP061800">
    <property type="protein sequence ID" value="QTA85645.1"/>
    <property type="molecule type" value="Genomic_DNA"/>
</dbReference>
<dbReference type="SUPFAM" id="SSF55120">
    <property type="entry name" value="Pseudouridine synthase"/>
    <property type="match status" value="1"/>
</dbReference>
<dbReference type="GO" id="GO:0000455">
    <property type="term" value="P:enzyme-directed rRNA pseudouridine synthesis"/>
    <property type="evidence" value="ECO:0007669"/>
    <property type="project" value="TreeGrafter"/>
</dbReference>
<dbReference type="InterPro" id="IPR006224">
    <property type="entry name" value="PsdUridine_synth_RluA-like_CS"/>
</dbReference>
<reference evidence="4" key="1">
    <citation type="journal article" date="2021" name="Microb. Physiol.">
        <title>Proteogenomic Insights into the Physiology of Marine, Sulfate-Reducing, Filamentous Desulfonema limicola and Desulfonema magnum.</title>
        <authorList>
            <person name="Schnaars V."/>
            <person name="Wohlbrand L."/>
            <person name="Scheve S."/>
            <person name="Hinrichs C."/>
            <person name="Reinhardt R."/>
            <person name="Rabus R."/>
        </authorList>
    </citation>
    <scope>NUCLEOTIDE SEQUENCE</scope>
    <source>
        <strain evidence="4">4be13</strain>
    </source>
</reference>
<dbReference type="Proteomes" id="UP000663722">
    <property type="component" value="Chromosome"/>
</dbReference>
<dbReference type="PANTHER" id="PTHR21600:SF87">
    <property type="entry name" value="RNA PSEUDOURIDYLATE SYNTHASE DOMAIN-CONTAINING PROTEIN 1"/>
    <property type="match status" value="1"/>
</dbReference>